<proteinExistence type="predicted"/>
<dbReference type="OrthoDB" id="10444470at2759"/>
<protein>
    <recommendedName>
        <fullName evidence="4">DUF4283 domain-containing protein</fullName>
    </recommendedName>
</protein>
<accession>A0A7J8UUF3</accession>
<dbReference type="EMBL" id="JABFAB010000007">
    <property type="protein sequence ID" value="MBA0654131.1"/>
    <property type="molecule type" value="Genomic_DNA"/>
</dbReference>
<dbReference type="AlphaFoldDB" id="A0A7J8UUF3"/>
<evidence type="ECO:0008006" key="4">
    <source>
        <dbReference type="Google" id="ProtNLM"/>
    </source>
</evidence>
<organism evidence="2 3">
    <name type="scientific">Gossypium klotzschianum</name>
    <dbReference type="NCBI Taxonomy" id="34286"/>
    <lineage>
        <taxon>Eukaryota</taxon>
        <taxon>Viridiplantae</taxon>
        <taxon>Streptophyta</taxon>
        <taxon>Embryophyta</taxon>
        <taxon>Tracheophyta</taxon>
        <taxon>Spermatophyta</taxon>
        <taxon>Magnoliopsida</taxon>
        <taxon>eudicotyledons</taxon>
        <taxon>Gunneridae</taxon>
        <taxon>Pentapetalae</taxon>
        <taxon>rosids</taxon>
        <taxon>malvids</taxon>
        <taxon>Malvales</taxon>
        <taxon>Malvaceae</taxon>
        <taxon>Malvoideae</taxon>
        <taxon>Gossypium</taxon>
    </lineage>
</organism>
<feature type="region of interest" description="Disordered" evidence="1">
    <location>
        <begin position="98"/>
        <end position="123"/>
    </location>
</feature>
<sequence>MAVDLVLDPPLSSKERLVGKGPIGSMRENRITAVEVEDDFDFMEGDITRSIVSNIWRPSMPFQLMDIENGYFLAKFHNNDDFEKFSVEWPLLSLRRTEPPKPMDYLKNRQTDVSFHKPSVQPT</sequence>
<dbReference type="Proteomes" id="UP000593573">
    <property type="component" value="Unassembled WGS sequence"/>
</dbReference>
<evidence type="ECO:0000313" key="3">
    <source>
        <dbReference type="Proteomes" id="UP000593573"/>
    </source>
</evidence>
<reference evidence="2 3" key="1">
    <citation type="journal article" date="2019" name="Genome Biol. Evol.">
        <title>Insights into the evolution of the New World diploid cottons (Gossypium, subgenus Houzingenia) based on genome sequencing.</title>
        <authorList>
            <person name="Grover C.E."/>
            <person name="Arick M.A. 2nd"/>
            <person name="Thrash A."/>
            <person name="Conover J.L."/>
            <person name="Sanders W.S."/>
            <person name="Peterson D.G."/>
            <person name="Frelichowski J.E."/>
            <person name="Scheffler J.A."/>
            <person name="Scheffler B.E."/>
            <person name="Wendel J.F."/>
        </authorList>
    </citation>
    <scope>NUCLEOTIDE SEQUENCE [LARGE SCALE GENOMIC DNA]</scope>
    <source>
        <strain evidence="2">57</strain>
        <tissue evidence="2">Leaf</tissue>
    </source>
</reference>
<feature type="compositionally biased region" description="Basic and acidic residues" evidence="1">
    <location>
        <begin position="98"/>
        <end position="110"/>
    </location>
</feature>
<keyword evidence="3" id="KW-1185">Reference proteome</keyword>
<comment type="caution">
    <text evidence="2">The sequence shown here is derived from an EMBL/GenBank/DDBJ whole genome shotgun (WGS) entry which is preliminary data.</text>
</comment>
<gene>
    <name evidence="2" type="ORF">Goklo_021205</name>
</gene>
<name>A0A7J8UUF3_9ROSI</name>
<evidence type="ECO:0000256" key="1">
    <source>
        <dbReference type="SAM" id="MobiDB-lite"/>
    </source>
</evidence>
<evidence type="ECO:0000313" key="2">
    <source>
        <dbReference type="EMBL" id="MBA0654131.1"/>
    </source>
</evidence>